<reference evidence="1 2" key="2">
    <citation type="submission" date="2019-04" db="EMBL/GenBank/DDBJ databases">
        <title>The genome sequence of big-headed turtle.</title>
        <authorList>
            <person name="Gong S."/>
        </authorList>
    </citation>
    <scope>NUCLEOTIDE SEQUENCE [LARGE SCALE GENOMIC DNA]</scope>
    <source>
        <strain evidence="1">DO16091913</strain>
        <tissue evidence="1">Muscle</tissue>
    </source>
</reference>
<organism evidence="1 2">
    <name type="scientific">Platysternon megacephalum</name>
    <name type="common">big-headed turtle</name>
    <dbReference type="NCBI Taxonomy" id="55544"/>
    <lineage>
        <taxon>Eukaryota</taxon>
        <taxon>Metazoa</taxon>
        <taxon>Chordata</taxon>
        <taxon>Craniata</taxon>
        <taxon>Vertebrata</taxon>
        <taxon>Euteleostomi</taxon>
        <taxon>Archelosauria</taxon>
        <taxon>Testudinata</taxon>
        <taxon>Testudines</taxon>
        <taxon>Cryptodira</taxon>
        <taxon>Durocryptodira</taxon>
        <taxon>Testudinoidea</taxon>
        <taxon>Platysternidae</taxon>
        <taxon>Platysternon</taxon>
    </lineage>
</organism>
<evidence type="ECO:0000313" key="2">
    <source>
        <dbReference type="Proteomes" id="UP000297703"/>
    </source>
</evidence>
<reference evidence="1 2" key="1">
    <citation type="submission" date="2019-04" db="EMBL/GenBank/DDBJ databases">
        <title>Draft genome of the big-headed turtle Platysternon megacephalum.</title>
        <authorList>
            <person name="Gong S."/>
        </authorList>
    </citation>
    <scope>NUCLEOTIDE SEQUENCE [LARGE SCALE GENOMIC DNA]</scope>
    <source>
        <strain evidence="1">DO16091913</strain>
        <tissue evidence="1">Muscle</tissue>
    </source>
</reference>
<sequence>MSSCPSRPSVPQAGSLIFPSSPFPFPYVTLEITIPPLMQAHNQGSDPAFSPDLHMQTMATSYCISLQSMSEIRLSTSGRDSLCLAPLRYIKNAAAPTHHLDHINSLHPTSASLLSSVQ</sequence>
<accession>A0A4D9E1A5</accession>
<dbReference type="EMBL" id="QXTE01000144">
    <property type="protein sequence ID" value="TFK04186.1"/>
    <property type="molecule type" value="Genomic_DNA"/>
</dbReference>
<dbReference type="AlphaFoldDB" id="A0A4D9E1A5"/>
<keyword evidence="1" id="KW-0808">Transferase</keyword>
<evidence type="ECO:0000313" key="1">
    <source>
        <dbReference type="EMBL" id="TFK04186.1"/>
    </source>
</evidence>
<protein>
    <submittedName>
        <fullName evidence="1">Receptor tyrosine-protein kinase erbB-3</fullName>
    </submittedName>
</protein>
<keyword evidence="1" id="KW-0675">Receptor</keyword>
<comment type="caution">
    <text evidence="1">The sequence shown here is derived from an EMBL/GenBank/DDBJ whole genome shotgun (WGS) entry which is preliminary data.</text>
</comment>
<dbReference type="GO" id="GO:0016301">
    <property type="term" value="F:kinase activity"/>
    <property type="evidence" value="ECO:0007669"/>
    <property type="project" value="UniProtKB-KW"/>
</dbReference>
<keyword evidence="1" id="KW-0418">Kinase</keyword>
<name>A0A4D9E1A5_9SAUR</name>
<proteinExistence type="predicted"/>
<keyword evidence="2" id="KW-1185">Reference proteome</keyword>
<gene>
    <name evidence="1" type="ORF">DR999_PMT13366</name>
</gene>
<dbReference type="Proteomes" id="UP000297703">
    <property type="component" value="Unassembled WGS sequence"/>
</dbReference>